<evidence type="ECO:0000313" key="3">
    <source>
        <dbReference type="Proteomes" id="UP000030746"/>
    </source>
</evidence>
<dbReference type="CTD" id="20234499"/>
<protein>
    <recommendedName>
        <fullName evidence="4">DDE Tnp4 domain-containing protein</fullName>
    </recommendedName>
</protein>
<evidence type="ECO:0008006" key="4">
    <source>
        <dbReference type="Google" id="ProtNLM"/>
    </source>
</evidence>
<dbReference type="Proteomes" id="UP000030746">
    <property type="component" value="Unassembled WGS sequence"/>
</dbReference>
<dbReference type="HOGENOM" id="CLU_018552_10_3_1"/>
<gene>
    <name evidence="2" type="ORF">LOTGIDRAFT_141871</name>
    <name evidence="1" type="ORF">LOTGIDRAFT_141900</name>
</gene>
<sequence length="94" mass="10784">MDFRNFMRMDSDSFDELLTLVAPIIEKKNTVMRPSIPPHQRLSIALRYLATGDLFEDLKFLTAVSPQAIGGIVFETCQAIICVLREYIKVRKHV</sequence>
<dbReference type="KEGG" id="lgi:LOTGIDRAFT_141871"/>
<dbReference type="RefSeq" id="XP_009049730.1">
    <property type="nucleotide sequence ID" value="XM_009051482.1"/>
</dbReference>
<dbReference type="GeneID" id="20234499"/>
<evidence type="ECO:0000313" key="1">
    <source>
        <dbReference type="EMBL" id="ESO99568.1"/>
    </source>
</evidence>
<dbReference type="RefSeq" id="XP_009049732.1">
    <property type="nucleotide sequence ID" value="XM_009051484.1"/>
</dbReference>
<proteinExistence type="predicted"/>
<dbReference type="EMBL" id="KB201021">
    <property type="protein sequence ID" value="ESO99568.1"/>
    <property type="molecule type" value="Genomic_DNA"/>
</dbReference>
<evidence type="ECO:0000313" key="2">
    <source>
        <dbReference type="EMBL" id="ESO99571.1"/>
    </source>
</evidence>
<name>V4A6L2_LOTGI</name>
<reference evidence="1 3" key="1">
    <citation type="journal article" date="2013" name="Nature">
        <title>Insights into bilaterian evolution from three spiralian genomes.</title>
        <authorList>
            <person name="Simakov O."/>
            <person name="Marletaz F."/>
            <person name="Cho S.J."/>
            <person name="Edsinger-Gonzales E."/>
            <person name="Havlak P."/>
            <person name="Hellsten U."/>
            <person name="Kuo D.H."/>
            <person name="Larsson T."/>
            <person name="Lv J."/>
            <person name="Arendt D."/>
            <person name="Savage R."/>
            <person name="Osoegawa K."/>
            <person name="de Jong P."/>
            <person name="Grimwood J."/>
            <person name="Chapman J.A."/>
            <person name="Shapiro H."/>
            <person name="Aerts A."/>
            <person name="Otillar R.P."/>
            <person name="Terry A.Y."/>
            <person name="Boore J.L."/>
            <person name="Grigoriev I.V."/>
            <person name="Lindberg D.R."/>
            <person name="Seaver E.C."/>
            <person name="Weisblat D.A."/>
            <person name="Putnam N.H."/>
            <person name="Rokhsar D.S."/>
        </authorList>
    </citation>
    <scope>NUCLEOTIDE SEQUENCE [LARGE SCALE GENOMIC DNA]</scope>
</reference>
<dbReference type="KEGG" id="lgi:LOTGIDRAFT_141900"/>
<dbReference type="OrthoDB" id="6136079at2759"/>
<keyword evidence="3" id="KW-1185">Reference proteome</keyword>
<organism evidence="1 3">
    <name type="scientific">Lottia gigantea</name>
    <name type="common">Giant owl limpet</name>
    <dbReference type="NCBI Taxonomy" id="225164"/>
    <lineage>
        <taxon>Eukaryota</taxon>
        <taxon>Metazoa</taxon>
        <taxon>Spiralia</taxon>
        <taxon>Lophotrochozoa</taxon>
        <taxon>Mollusca</taxon>
        <taxon>Gastropoda</taxon>
        <taxon>Patellogastropoda</taxon>
        <taxon>Lottioidea</taxon>
        <taxon>Lottiidae</taxon>
        <taxon>Lottia</taxon>
    </lineage>
</organism>
<dbReference type="AlphaFoldDB" id="V4A6L2"/>
<dbReference type="GeneID" id="20234503"/>
<dbReference type="EMBL" id="KB201021">
    <property type="protein sequence ID" value="ESO99571.1"/>
    <property type="molecule type" value="Genomic_DNA"/>
</dbReference>
<accession>V4A6L2</accession>
<dbReference type="OMA" id="IPPCERL"/>
<dbReference type="CTD" id="20234503"/>